<protein>
    <submittedName>
        <fullName evidence="9">Uncharacterized protein</fullName>
    </submittedName>
</protein>
<evidence type="ECO:0000313" key="9">
    <source>
        <dbReference type="EMBL" id="CAD8878671.1"/>
    </source>
</evidence>
<evidence type="ECO:0000256" key="8">
    <source>
        <dbReference type="SAM" id="SignalP"/>
    </source>
</evidence>
<dbReference type="PANTHER" id="PTHR43009:SF7">
    <property type="entry name" value="HOMOGENTISATE GERANYLGERANYLTRANSFERASE, CHLOROPLASTIC"/>
    <property type="match status" value="1"/>
</dbReference>
<sequence length="414" mass="45092">MWARMFYPCWTASFALSTTFSVLFLVIILPHPAFSFSSAPCLSPTQSQTTLIQSGRTAVTIGVKKSFHNNVHHITQGYNKSTRASTLYMAVEGDFDPDALTKSVEAAKSGSLRARFRALYKFTRPHTIRGTILASITGTTRALVDTPGALANVNWSIMLPRAVVGMIALLLGNAFIVGINQIYDIEIDRMNKPFLPVASGEMSSRAAWAAVLTAGTIGPVIVFSFFPRLLFGLYMLGWTLGAVYSVPPLRTKRDPIAAGLTIATVRGFLLNFGVYYAVIDAIGGSFKWNPKVAFIARFMTCFAAVIAVTKDLPDIEGDKANQIQTLATKIGVPAVAKGATAVLLLNYLSAILRGLTASAGTFNRCAMVGGHTALATMLALRFTKLDSTSIPSVKMYYKHIWDNFYLEYVLYMFI</sequence>
<keyword evidence="6 7" id="KW-0472">Membrane</keyword>
<evidence type="ECO:0000256" key="7">
    <source>
        <dbReference type="SAM" id="Phobius"/>
    </source>
</evidence>
<dbReference type="GO" id="GO:0004659">
    <property type="term" value="F:prenyltransferase activity"/>
    <property type="evidence" value="ECO:0007669"/>
    <property type="project" value="InterPro"/>
</dbReference>
<feature type="chain" id="PRO_5031074641" evidence="8">
    <location>
        <begin position="36"/>
        <end position="414"/>
    </location>
</feature>
<evidence type="ECO:0000256" key="1">
    <source>
        <dbReference type="ARBA" id="ARBA00004141"/>
    </source>
</evidence>
<feature type="transmembrane region" description="Helical" evidence="7">
    <location>
        <begin position="231"/>
        <end position="249"/>
    </location>
</feature>
<comment type="subcellular location">
    <subcellularLocation>
        <location evidence="1">Membrane</location>
        <topology evidence="1">Multi-pass membrane protein</topology>
    </subcellularLocation>
</comment>
<dbReference type="Gene3D" id="1.10.357.140">
    <property type="entry name" value="UbiA prenyltransferase"/>
    <property type="match status" value="1"/>
</dbReference>
<feature type="transmembrane region" description="Helical" evidence="7">
    <location>
        <begin position="162"/>
        <end position="185"/>
    </location>
</feature>
<evidence type="ECO:0000256" key="5">
    <source>
        <dbReference type="ARBA" id="ARBA00022989"/>
    </source>
</evidence>
<organism evidence="9">
    <name type="scientific">Corethron hystrix</name>
    <dbReference type="NCBI Taxonomy" id="216773"/>
    <lineage>
        <taxon>Eukaryota</taxon>
        <taxon>Sar</taxon>
        <taxon>Stramenopiles</taxon>
        <taxon>Ochrophyta</taxon>
        <taxon>Bacillariophyta</taxon>
        <taxon>Coscinodiscophyceae</taxon>
        <taxon>Corethrophycidae</taxon>
        <taxon>Corethrales</taxon>
        <taxon>Corethraceae</taxon>
        <taxon>Corethron</taxon>
    </lineage>
</organism>
<dbReference type="NCBIfam" id="NF009525">
    <property type="entry name" value="PRK12887.1"/>
    <property type="match status" value="1"/>
</dbReference>
<evidence type="ECO:0000256" key="3">
    <source>
        <dbReference type="ARBA" id="ARBA00022679"/>
    </source>
</evidence>
<dbReference type="GO" id="GO:0016020">
    <property type="term" value="C:membrane"/>
    <property type="evidence" value="ECO:0007669"/>
    <property type="project" value="UniProtKB-SubCell"/>
</dbReference>
<dbReference type="InterPro" id="IPR044878">
    <property type="entry name" value="UbiA_sf"/>
</dbReference>
<gene>
    <name evidence="9" type="ORF">CHYS00102_LOCUS5855</name>
</gene>
<evidence type="ECO:0000256" key="2">
    <source>
        <dbReference type="ARBA" id="ARBA00005985"/>
    </source>
</evidence>
<dbReference type="AlphaFoldDB" id="A0A7S1B923"/>
<dbReference type="InterPro" id="IPR044502">
    <property type="entry name" value="AtHST-like"/>
</dbReference>
<dbReference type="EMBL" id="HBFR01008105">
    <property type="protein sequence ID" value="CAD8878671.1"/>
    <property type="molecule type" value="Transcribed_RNA"/>
</dbReference>
<reference evidence="9" key="1">
    <citation type="submission" date="2021-01" db="EMBL/GenBank/DDBJ databases">
        <authorList>
            <person name="Corre E."/>
            <person name="Pelletier E."/>
            <person name="Niang G."/>
            <person name="Scheremetjew M."/>
            <person name="Finn R."/>
            <person name="Kale V."/>
            <person name="Holt S."/>
            <person name="Cochrane G."/>
            <person name="Meng A."/>
            <person name="Brown T."/>
            <person name="Cohen L."/>
        </authorList>
    </citation>
    <scope>NUCLEOTIDE SEQUENCE</scope>
    <source>
        <strain evidence="9">308</strain>
    </source>
</reference>
<dbReference type="Pfam" id="PF01040">
    <property type="entry name" value="UbiA"/>
    <property type="match status" value="1"/>
</dbReference>
<keyword evidence="5 7" id="KW-1133">Transmembrane helix</keyword>
<name>A0A7S1B923_9STRA</name>
<comment type="similarity">
    <text evidence="2">Belongs to the UbiA prenyltransferase family.</text>
</comment>
<keyword evidence="8" id="KW-0732">Signal</keyword>
<feature type="transmembrane region" description="Helical" evidence="7">
    <location>
        <begin position="206"/>
        <end position="225"/>
    </location>
</feature>
<feature type="signal peptide" evidence="8">
    <location>
        <begin position="1"/>
        <end position="35"/>
    </location>
</feature>
<keyword evidence="4 7" id="KW-0812">Transmembrane</keyword>
<proteinExistence type="inferred from homology"/>
<feature type="transmembrane region" description="Helical" evidence="7">
    <location>
        <begin position="291"/>
        <end position="309"/>
    </location>
</feature>
<feature type="transmembrane region" description="Helical" evidence="7">
    <location>
        <begin position="256"/>
        <end position="279"/>
    </location>
</feature>
<dbReference type="CDD" id="cd13960">
    <property type="entry name" value="PT_UbiA_HPT1"/>
    <property type="match status" value="1"/>
</dbReference>
<keyword evidence="3" id="KW-0808">Transferase</keyword>
<dbReference type="InterPro" id="IPR000537">
    <property type="entry name" value="UbiA_prenyltransferase"/>
</dbReference>
<accession>A0A7S1B923</accession>
<evidence type="ECO:0000256" key="6">
    <source>
        <dbReference type="ARBA" id="ARBA00023136"/>
    </source>
</evidence>
<evidence type="ECO:0000256" key="4">
    <source>
        <dbReference type="ARBA" id="ARBA00022692"/>
    </source>
</evidence>
<dbReference type="PANTHER" id="PTHR43009">
    <property type="entry name" value="HOMOGENTISATE SOLANESYLTRANSFERASE, CHLOROPLASTIC"/>
    <property type="match status" value="1"/>
</dbReference>